<evidence type="ECO:0000256" key="13">
    <source>
        <dbReference type="RuleBase" id="RU000688"/>
    </source>
</evidence>
<dbReference type="PANTHER" id="PTHR26451">
    <property type="entry name" value="G_PROTEIN_RECEP_F1_2 DOMAIN-CONTAINING PROTEIN"/>
    <property type="match status" value="1"/>
</dbReference>
<keyword evidence="12 13" id="KW-0807">Transducer</keyword>
<keyword evidence="6 14" id="KW-1133">Transmembrane helix</keyword>
<keyword evidence="17" id="KW-1185">Reference proteome</keyword>
<reference evidence="16" key="1">
    <citation type="submission" date="2025-08" db="UniProtKB">
        <authorList>
            <consortium name="Ensembl"/>
        </authorList>
    </citation>
    <scope>IDENTIFICATION</scope>
</reference>
<feature type="transmembrane region" description="Helical" evidence="14">
    <location>
        <begin position="255"/>
        <end position="278"/>
    </location>
</feature>
<evidence type="ECO:0000256" key="5">
    <source>
        <dbReference type="ARBA" id="ARBA00022725"/>
    </source>
</evidence>
<dbReference type="GO" id="GO:0004930">
    <property type="term" value="F:G protein-coupled receptor activity"/>
    <property type="evidence" value="ECO:0007669"/>
    <property type="project" value="UniProtKB-KW"/>
</dbReference>
<keyword evidence="3 14" id="KW-0716">Sensory transduction</keyword>
<reference evidence="16" key="2">
    <citation type="submission" date="2025-09" db="UniProtKB">
        <authorList>
            <consortium name="Ensembl"/>
        </authorList>
    </citation>
    <scope>IDENTIFICATION</scope>
</reference>
<dbReference type="AlphaFoldDB" id="A0A8C6SSZ0"/>
<evidence type="ECO:0000256" key="1">
    <source>
        <dbReference type="ARBA" id="ARBA00004651"/>
    </source>
</evidence>
<keyword evidence="4 13" id="KW-0812">Transmembrane</keyword>
<feature type="transmembrane region" description="Helical" evidence="14">
    <location>
        <begin position="181"/>
        <end position="203"/>
    </location>
</feature>
<evidence type="ECO:0000259" key="15">
    <source>
        <dbReference type="PROSITE" id="PS50262"/>
    </source>
</evidence>
<feature type="domain" description="G-protein coupled receptors family 1 profile" evidence="15">
    <location>
        <begin position="41"/>
        <end position="276"/>
    </location>
</feature>
<evidence type="ECO:0000256" key="8">
    <source>
        <dbReference type="ARBA" id="ARBA00023136"/>
    </source>
</evidence>
<dbReference type="Ensembl" id="ENSNMLT00000010926.1">
    <property type="protein sequence ID" value="ENSNMLP00000009670.1"/>
    <property type="gene ID" value="ENSNMLG00000006715.1"/>
</dbReference>
<dbReference type="GO" id="GO:0005549">
    <property type="term" value="F:odorant binding"/>
    <property type="evidence" value="ECO:0007669"/>
    <property type="project" value="TreeGrafter"/>
</dbReference>
<dbReference type="GO" id="GO:0004984">
    <property type="term" value="F:olfactory receptor activity"/>
    <property type="evidence" value="ECO:0007669"/>
    <property type="project" value="InterPro"/>
</dbReference>
<feature type="transmembrane region" description="Helical" evidence="14">
    <location>
        <begin position="60"/>
        <end position="83"/>
    </location>
</feature>
<evidence type="ECO:0000313" key="17">
    <source>
        <dbReference type="Proteomes" id="UP000694523"/>
    </source>
</evidence>
<accession>A0A8C6SSZ0</accession>
<dbReference type="PANTHER" id="PTHR26451:SF885">
    <property type="entry name" value="OLFACTORY RECEPTOR"/>
    <property type="match status" value="1"/>
</dbReference>
<dbReference type="PRINTS" id="PR00245">
    <property type="entry name" value="OLFACTORYR"/>
</dbReference>
<keyword evidence="7 13" id="KW-0297">G-protein coupled receptor</keyword>
<comment type="subcellular location">
    <subcellularLocation>
        <location evidence="1 14">Cell membrane</location>
        <topology evidence="1 14">Multi-pass membrane protein</topology>
    </subcellularLocation>
</comment>
<evidence type="ECO:0000256" key="7">
    <source>
        <dbReference type="ARBA" id="ARBA00023040"/>
    </source>
</evidence>
<dbReference type="GO" id="GO:0005886">
    <property type="term" value="C:plasma membrane"/>
    <property type="evidence" value="ECO:0007669"/>
    <property type="project" value="UniProtKB-SubCell"/>
</dbReference>
<dbReference type="PRINTS" id="PR00237">
    <property type="entry name" value="GPCRRHODOPSN"/>
</dbReference>
<evidence type="ECO:0000256" key="4">
    <source>
        <dbReference type="ARBA" id="ARBA00022692"/>
    </source>
</evidence>
<dbReference type="InterPro" id="IPR017452">
    <property type="entry name" value="GPCR_Rhodpsn_7TM"/>
</dbReference>
<dbReference type="Pfam" id="PF13853">
    <property type="entry name" value="7tm_4"/>
    <property type="match status" value="1"/>
</dbReference>
<evidence type="ECO:0000256" key="3">
    <source>
        <dbReference type="ARBA" id="ARBA00022606"/>
    </source>
</evidence>
<evidence type="ECO:0000256" key="9">
    <source>
        <dbReference type="ARBA" id="ARBA00023157"/>
    </source>
</evidence>
<dbReference type="InterPro" id="IPR052921">
    <property type="entry name" value="GPCR1_Superfamily_Member"/>
</dbReference>
<evidence type="ECO:0000256" key="11">
    <source>
        <dbReference type="ARBA" id="ARBA00023180"/>
    </source>
</evidence>
<evidence type="ECO:0000256" key="12">
    <source>
        <dbReference type="ARBA" id="ARBA00023224"/>
    </source>
</evidence>
<dbReference type="PROSITE" id="PS00237">
    <property type="entry name" value="G_PROTEIN_RECEP_F1_1"/>
    <property type="match status" value="1"/>
</dbReference>
<proteinExistence type="inferred from homology"/>
<dbReference type="SUPFAM" id="SSF81321">
    <property type="entry name" value="Family A G protein-coupled receptor-like"/>
    <property type="match status" value="1"/>
</dbReference>
<evidence type="ECO:0000256" key="10">
    <source>
        <dbReference type="ARBA" id="ARBA00023170"/>
    </source>
</evidence>
<organism evidence="16 17">
    <name type="scientific">Neogobius melanostomus</name>
    <name type="common">round goby</name>
    <dbReference type="NCBI Taxonomy" id="47308"/>
    <lineage>
        <taxon>Eukaryota</taxon>
        <taxon>Metazoa</taxon>
        <taxon>Chordata</taxon>
        <taxon>Craniata</taxon>
        <taxon>Vertebrata</taxon>
        <taxon>Euteleostomi</taxon>
        <taxon>Actinopterygii</taxon>
        <taxon>Neopterygii</taxon>
        <taxon>Teleostei</taxon>
        <taxon>Neoteleostei</taxon>
        <taxon>Acanthomorphata</taxon>
        <taxon>Gobiaria</taxon>
        <taxon>Gobiiformes</taxon>
        <taxon>Gobioidei</taxon>
        <taxon>Gobiidae</taxon>
        <taxon>Benthophilinae</taxon>
        <taxon>Neogobiini</taxon>
        <taxon>Neogobius</taxon>
    </lineage>
</organism>
<protein>
    <recommendedName>
        <fullName evidence="14">Olfactory receptor</fullName>
    </recommendedName>
</protein>
<evidence type="ECO:0000256" key="2">
    <source>
        <dbReference type="ARBA" id="ARBA00022475"/>
    </source>
</evidence>
<keyword evidence="8 14" id="KW-0472">Membrane</keyword>
<keyword evidence="11" id="KW-0325">Glycoprotein</keyword>
<name>A0A8C6SSZ0_9GOBI</name>
<dbReference type="Proteomes" id="UP000694523">
    <property type="component" value="Unplaced"/>
</dbReference>
<feature type="transmembrane region" description="Helical" evidence="14">
    <location>
        <begin position="89"/>
        <end position="110"/>
    </location>
</feature>
<dbReference type="PROSITE" id="PS50262">
    <property type="entry name" value="G_PROTEIN_RECEP_F1_2"/>
    <property type="match status" value="1"/>
</dbReference>
<feature type="transmembrane region" description="Helical" evidence="14">
    <location>
        <begin position="25"/>
        <end position="48"/>
    </location>
</feature>
<keyword evidence="10 13" id="KW-0675">Receptor</keyword>
<dbReference type="FunFam" id="1.20.1070.10:FF:000024">
    <property type="entry name" value="Olfactory receptor"/>
    <property type="match status" value="1"/>
</dbReference>
<evidence type="ECO:0000256" key="6">
    <source>
        <dbReference type="ARBA" id="ARBA00022989"/>
    </source>
</evidence>
<evidence type="ECO:0000313" key="16">
    <source>
        <dbReference type="Ensembl" id="ENSNMLP00000009670.1"/>
    </source>
</evidence>
<comment type="similarity">
    <text evidence="13">Belongs to the G-protein coupled receptor 1 family.</text>
</comment>
<keyword evidence="9" id="KW-1015">Disulfide bond</keyword>
<keyword evidence="2 14" id="KW-1003">Cell membrane</keyword>
<sequence>LYWEKEEKVSHFTLGAYFDTGPLRWLYFVLTLSVYVLILLSNLLLIVVICLNRTLHEPMYIFLCSLFMNGLFGSTALFPLLLFQIPQDVHTITTSFCFLQIFFVHMYIAIEFMTLAVISYDRYLAICFPLQYSARMNTNKVSCCGLLTTPLKLCGNIITKVYCNNYSVVKLSCSDTSVNNIYGLIITIITVFGPLIFILATYIRILKVCFNGSKQTRQKALATCGPHLASIVNYSSGAFFEVLGSRFDLSNVHSVIRVILSLYFLAVQPLFNPLIYGLKLTKVRVLCKNLLHIQYTKL</sequence>
<dbReference type="InterPro" id="IPR000725">
    <property type="entry name" value="Olfact_rcpt"/>
</dbReference>
<dbReference type="Gene3D" id="1.20.1070.10">
    <property type="entry name" value="Rhodopsin 7-helix transmembrane proteins"/>
    <property type="match status" value="1"/>
</dbReference>
<keyword evidence="5 14" id="KW-0552">Olfaction</keyword>
<evidence type="ECO:0000256" key="14">
    <source>
        <dbReference type="RuleBase" id="RU363047"/>
    </source>
</evidence>
<dbReference type="InterPro" id="IPR000276">
    <property type="entry name" value="GPCR_Rhodpsn"/>
</dbReference>